<name>K0STE0_THAOC</name>
<dbReference type="AlphaFoldDB" id="K0STE0"/>
<protein>
    <submittedName>
        <fullName evidence="2">Uncharacterized protein</fullName>
    </submittedName>
</protein>
<organism evidence="2 3">
    <name type="scientific">Thalassiosira oceanica</name>
    <name type="common">Marine diatom</name>
    <dbReference type="NCBI Taxonomy" id="159749"/>
    <lineage>
        <taxon>Eukaryota</taxon>
        <taxon>Sar</taxon>
        <taxon>Stramenopiles</taxon>
        <taxon>Ochrophyta</taxon>
        <taxon>Bacillariophyta</taxon>
        <taxon>Coscinodiscophyceae</taxon>
        <taxon>Thalassiosirophycidae</taxon>
        <taxon>Thalassiosirales</taxon>
        <taxon>Thalassiosiraceae</taxon>
        <taxon>Thalassiosira</taxon>
    </lineage>
</organism>
<comment type="caution">
    <text evidence="2">The sequence shown here is derived from an EMBL/GenBank/DDBJ whole genome shotgun (WGS) entry which is preliminary data.</text>
</comment>
<gene>
    <name evidence="2" type="ORF">THAOC_15017</name>
</gene>
<evidence type="ECO:0000313" key="3">
    <source>
        <dbReference type="Proteomes" id="UP000266841"/>
    </source>
</evidence>
<reference evidence="2 3" key="1">
    <citation type="journal article" date="2012" name="Genome Biol.">
        <title>Genome and low-iron response of an oceanic diatom adapted to chronic iron limitation.</title>
        <authorList>
            <person name="Lommer M."/>
            <person name="Specht M."/>
            <person name="Roy A.S."/>
            <person name="Kraemer L."/>
            <person name="Andreson R."/>
            <person name="Gutowska M.A."/>
            <person name="Wolf J."/>
            <person name="Bergner S.V."/>
            <person name="Schilhabel M.B."/>
            <person name="Klostermeier U.C."/>
            <person name="Beiko R.G."/>
            <person name="Rosenstiel P."/>
            <person name="Hippler M."/>
            <person name="Laroche J."/>
        </authorList>
    </citation>
    <scope>NUCLEOTIDE SEQUENCE [LARGE SCALE GENOMIC DNA]</scope>
    <source>
        <strain evidence="2 3">CCMP1005</strain>
    </source>
</reference>
<accession>K0STE0</accession>
<dbReference type="Proteomes" id="UP000266841">
    <property type="component" value="Unassembled WGS sequence"/>
</dbReference>
<evidence type="ECO:0000313" key="2">
    <source>
        <dbReference type="EMBL" id="EJK64266.1"/>
    </source>
</evidence>
<dbReference type="EMBL" id="AGNL01017459">
    <property type="protein sequence ID" value="EJK64266.1"/>
    <property type="molecule type" value="Genomic_DNA"/>
</dbReference>
<feature type="compositionally biased region" description="Polar residues" evidence="1">
    <location>
        <begin position="36"/>
        <end position="47"/>
    </location>
</feature>
<proteinExistence type="predicted"/>
<feature type="region of interest" description="Disordered" evidence="1">
    <location>
        <begin position="1"/>
        <end position="98"/>
    </location>
</feature>
<evidence type="ECO:0000256" key="1">
    <source>
        <dbReference type="SAM" id="MobiDB-lite"/>
    </source>
</evidence>
<sequence>MPYKDPGTKSQSGTASTPAEKSTGTIDDWLEAPARKNSTASLSTANGDANGVKTPQGGTPFGSTAVHNTGKDGLGIENDSSAKTPNQNQPESDDSEMPKEVYINSQKDLDAIIMTSPAAATKNYDRKTAIHMGIKSLQNLMNHVSMGHDLRFTRDGSHTLNRLISQVGQQCARLLS</sequence>
<feature type="compositionally biased region" description="Polar residues" evidence="1">
    <location>
        <begin position="78"/>
        <end position="90"/>
    </location>
</feature>
<keyword evidence="3" id="KW-1185">Reference proteome</keyword>
<feature type="compositionally biased region" description="Polar residues" evidence="1">
    <location>
        <begin position="8"/>
        <end position="25"/>
    </location>
</feature>